<gene>
    <name evidence="1" type="ORF">METZ01_LOCUS308005</name>
</gene>
<dbReference type="EMBL" id="UINC01097446">
    <property type="protein sequence ID" value="SVC55151.1"/>
    <property type="molecule type" value="Genomic_DNA"/>
</dbReference>
<feature type="non-terminal residue" evidence="1">
    <location>
        <position position="1"/>
    </location>
</feature>
<protein>
    <submittedName>
        <fullName evidence="1">Uncharacterized protein</fullName>
    </submittedName>
</protein>
<sequence>VDDVPLYTAEGVPRQSCAVRFCRQADADTLSRLSRVFEAAVANLDIVRRPLEVDTDAILSKAVVDEVAVFDSVAMGAAKVILRFSE</sequence>
<accession>A0A382N6H5</accession>
<evidence type="ECO:0000313" key="1">
    <source>
        <dbReference type="EMBL" id="SVC55151.1"/>
    </source>
</evidence>
<proteinExistence type="predicted"/>
<dbReference type="AlphaFoldDB" id="A0A382N6H5"/>
<organism evidence="1">
    <name type="scientific">marine metagenome</name>
    <dbReference type="NCBI Taxonomy" id="408172"/>
    <lineage>
        <taxon>unclassified sequences</taxon>
        <taxon>metagenomes</taxon>
        <taxon>ecological metagenomes</taxon>
    </lineage>
</organism>
<reference evidence="1" key="1">
    <citation type="submission" date="2018-05" db="EMBL/GenBank/DDBJ databases">
        <authorList>
            <person name="Lanie J.A."/>
            <person name="Ng W.-L."/>
            <person name="Kazmierczak K.M."/>
            <person name="Andrzejewski T.M."/>
            <person name="Davidsen T.M."/>
            <person name="Wayne K.J."/>
            <person name="Tettelin H."/>
            <person name="Glass J.I."/>
            <person name="Rusch D."/>
            <person name="Podicherti R."/>
            <person name="Tsui H.-C.T."/>
            <person name="Winkler M.E."/>
        </authorList>
    </citation>
    <scope>NUCLEOTIDE SEQUENCE</scope>
</reference>
<name>A0A382N6H5_9ZZZZ</name>